<dbReference type="HOGENOM" id="CLU_2898770_0_0_12"/>
<dbReference type="KEGG" id="lic:LIC_11033"/>
<dbReference type="Proteomes" id="UP000007037">
    <property type="component" value="Chromosome I"/>
</dbReference>
<evidence type="ECO:0000256" key="1">
    <source>
        <dbReference type="SAM" id="Phobius"/>
    </source>
</evidence>
<dbReference type="AlphaFoldDB" id="Q72TI8"/>
<organism evidence="2 3">
    <name type="scientific">Leptospira interrogans serogroup Icterohaemorrhagiae serovar copenhageni (strain Fiocruz L1-130)</name>
    <dbReference type="NCBI Taxonomy" id="267671"/>
    <lineage>
        <taxon>Bacteria</taxon>
        <taxon>Pseudomonadati</taxon>
        <taxon>Spirochaetota</taxon>
        <taxon>Spirochaetia</taxon>
        <taxon>Leptospirales</taxon>
        <taxon>Leptospiraceae</taxon>
        <taxon>Leptospira</taxon>
    </lineage>
</organism>
<protein>
    <submittedName>
        <fullName evidence="2">Uncharacterized protein</fullName>
    </submittedName>
</protein>
<name>Q72TI8_LEPIC</name>
<gene>
    <name evidence="2" type="ordered locus">LIC_11033</name>
</gene>
<keyword evidence="1" id="KW-0812">Transmembrane</keyword>
<dbReference type="AntiFam" id="ANF00001">
    <property type="entry name" value="Shadow ORF"/>
</dbReference>
<accession>Q72TI8</accession>
<keyword evidence="1" id="KW-0472">Membrane</keyword>
<feature type="transmembrane region" description="Helical" evidence="1">
    <location>
        <begin position="42"/>
        <end position="59"/>
    </location>
</feature>
<evidence type="ECO:0000313" key="2">
    <source>
        <dbReference type="EMBL" id="AAS69640.1"/>
    </source>
</evidence>
<keyword evidence="1" id="KW-1133">Transmembrane helix</keyword>
<evidence type="ECO:0000313" key="3">
    <source>
        <dbReference type="Proteomes" id="UP000007037"/>
    </source>
</evidence>
<sequence>MLSSSTRFIESRCVEFSLFLGGGGGGKVFFIRKTYFLQVKRLILVGTLQKCTFLILLILKSY</sequence>
<dbReference type="EMBL" id="AE016823">
    <property type="protein sequence ID" value="AAS69640.1"/>
    <property type="molecule type" value="Genomic_DNA"/>
</dbReference>
<proteinExistence type="predicted"/>
<reference evidence="2 3" key="1">
    <citation type="journal article" date="2004" name="J. Bacteriol.">
        <title>Comparative genomics of two Leptospira interrogans serovars reveals novel insights into physiology and pathogenesis.</title>
        <authorList>
            <person name="Nascimento A.L."/>
            <person name="Ko A.I."/>
            <person name="Martins E.A."/>
            <person name="Monteiro-Vitorello C.B."/>
            <person name="Ho P.L."/>
            <person name="Haake D.A."/>
            <person name="Verjovski-Almeida S."/>
            <person name="Hartskeerl R.A."/>
            <person name="Marques M.V."/>
            <person name="Oliveira M.C."/>
            <person name="Menck C.F."/>
            <person name="Leite L.C."/>
            <person name="Carrer H."/>
            <person name="Coutinho L.L."/>
            <person name="Degrave W.M."/>
            <person name="Dellagostin O.A."/>
            <person name="El-Dorry H."/>
            <person name="Ferro E.S."/>
            <person name="Ferro M.I."/>
            <person name="Furlan L.R."/>
            <person name="Gamberini M."/>
            <person name="Giglioti E.A."/>
            <person name="Goes-Neto A."/>
            <person name="Goldman G.H."/>
            <person name="Goldman M.H."/>
            <person name="Harakava R."/>
            <person name="Jeronimo S.M."/>
            <person name="Junqueira-De-Azevedo I.L."/>
            <person name="Kimura E.T."/>
            <person name="Kuramae E.E."/>
            <person name="Lemos E.G."/>
            <person name="Lemos M.V."/>
            <person name="Marino C.L."/>
            <person name="Nunes L.R."/>
            <person name="De Oliveira R.C."/>
            <person name="Pereira G.G."/>
            <person name="Reis M.S."/>
            <person name="Schriefer A."/>
            <person name="Siqueira W.J."/>
            <person name="Sommer P."/>
            <person name="Tsai S.M."/>
            <person name="Simpson A.J."/>
            <person name="Ferro J.A."/>
            <person name="Camargo L.E."/>
            <person name="Kitajima J.P."/>
            <person name="Setubal J.C."/>
            <person name="Van Sluys M.A."/>
        </authorList>
    </citation>
    <scope>NUCLEOTIDE SEQUENCE [LARGE SCALE GENOMIC DNA]</scope>
    <source>
        <strain evidence="2 3">Fiocruz L1-130</strain>
    </source>
</reference>